<keyword evidence="2" id="KW-0732">Signal</keyword>
<dbReference type="PROSITE" id="PS51257">
    <property type="entry name" value="PROKAR_LIPOPROTEIN"/>
    <property type="match status" value="1"/>
</dbReference>
<keyword evidence="2" id="KW-1134">Transmembrane beta strand</keyword>
<dbReference type="InterPro" id="IPR003423">
    <property type="entry name" value="OMP_efflux"/>
</dbReference>
<dbReference type="InterPro" id="IPR010131">
    <property type="entry name" value="MdtP/NodT-like"/>
</dbReference>
<comment type="subcellular location">
    <subcellularLocation>
        <location evidence="2">Cell membrane</location>
        <topology evidence="2">Lipid-anchor</topology>
    </subcellularLocation>
</comment>
<keyword evidence="5" id="KW-1185">Reference proteome</keyword>
<dbReference type="RefSeq" id="WP_422919829.1">
    <property type="nucleotide sequence ID" value="NZ_JAMZEJ010000005.1"/>
</dbReference>
<feature type="signal peptide" evidence="2">
    <location>
        <begin position="1"/>
        <end position="33"/>
    </location>
</feature>
<dbReference type="Gene3D" id="1.20.1600.10">
    <property type="entry name" value="Outer membrane efflux proteins (OEP)"/>
    <property type="match status" value="1"/>
</dbReference>
<proteinExistence type="inferred from homology"/>
<keyword evidence="2" id="KW-0812">Transmembrane</keyword>
<organism evidence="4 5">
    <name type="scientific">Rhizosaccharibacter radicis</name>
    <dbReference type="NCBI Taxonomy" id="2782605"/>
    <lineage>
        <taxon>Bacteria</taxon>
        <taxon>Pseudomonadati</taxon>
        <taxon>Pseudomonadota</taxon>
        <taxon>Alphaproteobacteria</taxon>
        <taxon>Acetobacterales</taxon>
        <taxon>Acetobacteraceae</taxon>
        <taxon>Rhizosaccharibacter</taxon>
    </lineage>
</organism>
<gene>
    <name evidence="4" type="ORF">NFI88_09570</name>
</gene>
<dbReference type="EMBL" id="JAMZEJ010000005">
    <property type="protein sequence ID" value="MCQ8241086.1"/>
    <property type="molecule type" value="Genomic_DNA"/>
</dbReference>
<dbReference type="NCBIfam" id="TIGR01845">
    <property type="entry name" value="outer_NodT"/>
    <property type="match status" value="1"/>
</dbReference>
<name>A0ABT1VXN8_9PROT</name>
<evidence type="ECO:0000256" key="1">
    <source>
        <dbReference type="ARBA" id="ARBA00007613"/>
    </source>
</evidence>
<keyword evidence="2" id="KW-0472">Membrane</keyword>
<accession>A0ABT1VXN8</accession>
<keyword evidence="2" id="KW-0564">Palmitate</keyword>
<sequence>MKARNERSPRRTAGRGALLLGAAAMALSGCDLAPTYREPSYLLPSSYQGSGPFKLARPGDALPRGPWWELFGDPELDALEVRAVRDNPTLAAVAEQYTQARDLAAEARSGLFPQVAADGTLSRSKRSQGRPYPGTAVGTNIATLNQIDGAARWEPDFWSRIRNQTLLQKRLAQADAADLASARLSLQAELATDFIAIRGLDTEIEVYKQSIGFYQKAVDITRLRFLGKISSGLDVARAESQLATTQALLTDTVANRAVLQHAIAVLVGADPSSFVVASGDVGRFAVPEVPVGVPSSLLQRRPDVAAAERRMAAANAAIGVSRAAFFPDITLSAIGGFQDTGFDLASLPNSLWTVGATAFLPLFTGGLRRAELQRSWSQFRQTRDDYRATVLGAFQEVEDGLTLTGQLSTERAQQRTAVQAALQAQNITLQLYTGGLTNYLDAVVAQVTALTARIAEVEVQTRQLQASVTLVRGLGGGWTVGSLPTENGVLPFHPLAITGSDREPRPDGTGAGTEGASRPPGE</sequence>
<evidence type="ECO:0000256" key="3">
    <source>
        <dbReference type="SAM" id="MobiDB-lite"/>
    </source>
</evidence>
<dbReference type="Gene3D" id="2.20.200.10">
    <property type="entry name" value="Outer membrane efflux proteins (OEP)"/>
    <property type="match status" value="1"/>
</dbReference>
<evidence type="ECO:0000313" key="5">
    <source>
        <dbReference type="Proteomes" id="UP001524547"/>
    </source>
</evidence>
<feature type="chain" id="PRO_5044962798" evidence="2">
    <location>
        <begin position="34"/>
        <end position="522"/>
    </location>
</feature>
<dbReference type="PANTHER" id="PTHR30203:SF33">
    <property type="entry name" value="BLR4455 PROTEIN"/>
    <property type="match status" value="1"/>
</dbReference>
<comment type="caution">
    <text evidence="4">The sequence shown here is derived from an EMBL/GenBank/DDBJ whole genome shotgun (WGS) entry which is preliminary data.</text>
</comment>
<keyword evidence="2" id="KW-0449">Lipoprotein</keyword>
<dbReference type="Pfam" id="PF02321">
    <property type="entry name" value="OEP"/>
    <property type="match status" value="2"/>
</dbReference>
<comment type="similarity">
    <text evidence="1 2">Belongs to the outer membrane factor (OMF) (TC 1.B.17) family.</text>
</comment>
<evidence type="ECO:0000256" key="2">
    <source>
        <dbReference type="RuleBase" id="RU362097"/>
    </source>
</evidence>
<feature type="region of interest" description="Disordered" evidence="3">
    <location>
        <begin position="496"/>
        <end position="522"/>
    </location>
</feature>
<dbReference type="Proteomes" id="UP001524547">
    <property type="component" value="Unassembled WGS sequence"/>
</dbReference>
<dbReference type="PANTHER" id="PTHR30203">
    <property type="entry name" value="OUTER MEMBRANE CATION EFFLUX PROTEIN"/>
    <property type="match status" value="1"/>
</dbReference>
<reference evidence="4 5" key="1">
    <citation type="submission" date="2022-06" db="EMBL/GenBank/DDBJ databases">
        <title>Rhizosaccharibacter gen. nov. sp. nov. KSS12, endophytic bacteria isolated from sugarcane.</title>
        <authorList>
            <person name="Pitiwittayakul N."/>
        </authorList>
    </citation>
    <scope>NUCLEOTIDE SEQUENCE [LARGE SCALE GENOMIC DNA]</scope>
    <source>
        <strain evidence="4 5">KSS12</strain>
    </source>
</reference>
<protein>
    <submittedName>
        <fullName evidence="4">Efflux transporter outer membrane subunit</fullName>
    </submittedName>
</protein>
<evidence type="ECO:0000313" key="4">
    <source>
        <dbReference type="EMBL" id="MCQ8241086.1"/>
    </source>
</evidence>
<dbReference type="SUPFAM" id="SSF56954">
    <property type="entry name" value="Outer membrane efflux proteins (OEP)"/>
    <property type="match status" value="1"/>
</dbReference>